<organism evidence="2 3">
    <name type="scientific">Penicillium antarcticum</name>
    <dbReference type="NCBI Taxonomy" id="416450"/>
    <lineage>
        <taxon>Eukaryota</taxon>
        <taxon>Fungi</taxon>
        <taxon>Dikarya</taxon>
        <taxon>Ascomycota</taxon>
        <taxon>Pezizomycotina</taxon>
        <taxon>Eurotiomycetes</taxon>
        <taxon>Eurotiomycetidae</taxon>
        <taxon>Eurotiales</taxon>
        <taxon>Aspergillaceae</taxon>
        <taxon>Penicillium</taxon>
    </lineage>
</organism>
<dbReference type="EMBL" id="MDYN01000028">
    <property type="protein sequence ID" value="OQD81372.1"/>
    <property type="molecule type" value="Genomic_DNA"/>
</dbReference>
<accession>A0A1V6PXE5</accession>
<feature type="region of interest" description="Disordered" evidence="1">
    <location>
        <begin position="1"/>
        <end position="68"/>
    </location>
</feature>
<feature type="compositionally biased region" description="Polar residues" evidence="1">
    <location>
        <begin position="1"/>
        <end position="11"/>
    </location>
</feature>
<dbReference type="STRING" id="416450.A0A1V6PXE5"/>
<keyword evidence="3" id="KW-1185">Reference proteome</keyword>
<comment type="caution">
    <text evidence="2">The sequence shown here is derived from an EMBL/GenBank/DDBJ whole genome shotgun (WGS) entry which is preliminary data.</text>
</comment>
<reference evidence="3" key="1">
    <citation type="journal article" date="2017" name="Nat. Microbiol.">
        <title>Global analysis of biosynthetic gene clusters reveals vast potential of secondary metabolite production in Penicillium species.</title>
        <authorList>
            <person name="Nielsen J.C."/>
            <person name="Grijseels S."/>
            <person name="Prigent S."/>
            <person name="Ji B."/>
            <person name="Dainat J."/>
            <person name="Nielsen K.F."/>
            <person name="Frisvad J.C."/>
            <person name="Workman M."/>
            <person name="Nielsen J."/>
        </authorList>
    </citation>
    <scope>NUCLEOTIDE SEQUENCE [LARGE SCALE GENOMIC DNA]</scope>
    <source>
        <strain evidence="3">IBT 31811</strain>
    </source>
</reference>
<protein>
    <submittedName>
        <fullName evidence="2">Uncharacterized protein</fullName>
    </submittedName>
</protein>
<proteinExistence type="predicted"/>
<evidence type="ECO:0000256" key="1">
    <source>
        <dbReference type="SAM" id="MobiDB-lite"/>
    </source>
</evidence>
<dbReference type="AlphaFoldDB" id="A0A1V6PXE5"/>
<sequence length="125" mass="13358">MTTPGTQNMMQASLAAGISATQSFPSSPSKASGYPPKRPSRHAPSRPGANLAKPNRSPRPQSYGDSESELICGTLFQGMPRDSFVVQGKAELDMQALGWRLTEQEMKRIEAVSIVGPTSTSLQHG</sequence>
<feature type="compositionally biased region" description="Polar residues" evidence="1">
    <location>
        <begin position="19"/>
        <end position="30"/>
    </location>
</feature>
<dbReference type="Proteomes" id="UP000191672">
    <property type="component" value="Unassembled WGS sequence"/>
</dbReference>
<evidence type="ECO:0000313" key="2">
    <source>
        <dbReference type="EMBL" id="OQD81372.1"/>
    </source>
</evidence>
<evidence type="ECO:0000313" key="3">
    <source>
        <dbReference type="Proteomes" id="UP000191672"/>
    </source>
</evidence>
<gene>
    <name evidence="2" type="ORF">PENANT_c028G00203</name>
</gene>
<name>A0A1V6PXE5_9EURO</name>